<evidence type="ECO:0000256" key="1">
    <source>
        <dbReference type="ARBA" id="ARBA00000900"/>
    </source>
</evidence>
<keyword evidence="6" id="KW-0479">Metal-binding</keyword>
<reference evidence="16" key="1">
    <citation type="journal article" date="2017" name="Plant J.">
        <title>The pomegranate (Punica granatum L.) genome and the genomics of punicalagin biosynthesis.</title>
        <authorList>
            <person name="Qin G."/>
            <person name="Xu C."/>
            <person name="Ming R."/>
            <person name="Tang H."/>
            <person name="Guyot R."/>
            <person name="Kramer E.M."/>
            <person name="Hu Y."/>
            <person name="Yi X."/>
            <person name="Qi Y."/>
            <person name="Xu X."/>
            <person name="Gao Z."/>
            <person name="Pan H."/>
            <person name="Jian J."/>
            <person name="Tian Y."/>
            <person name="Yue Z."/>
            <person name="Xu Y."/>
        </authorList>
    </citation>
    <scope>NUCLEOTIDE SEQUENCE [LARGE SCALE GENOMIC DNA]</scope>
    <source>
        <strain evidence="16">cv. Dabenzi</strain>
    </source>
</reference>
<keyword evidence="5" id="KW-0519">Myristate</keyword>
<evidence type="ECO:0000256" key="4">
    <source>
        <dbReference type="ARBA" id="ARBA00022679"/>
    </source>
</evidence>
<dbReference type="InterPro" id="IPR001841">
    <property type="entry name" value="Znf_RING"/>
</dbReference>
<dbReference type="Proteomes" id="UP000197138">
    <property type="component" value="Unassembled WGS sequence"/>
</dbReference>
<dbReference type="InterPro" id="IPR013083">
    <property type="entry name" value="Znf_RING/FYVE/PHD"/>
</dbReference>
<feature type="compositionally biased region" description="Basic and acidic residues" evidence="13">
    <location>
        <begin position="11"/>
        <end position="20"/>
    </location>
</feature>
<evidence type="ECO:0000256" key="13">
    <source>
        <dbReference type="SAM" id="MobiDB-lite"/>
    </source>
</evidence>
<protein>
    <recommendedName>
        <fullName evidence="3">RING-type E3 ubiquitin transferase</fullName>
        <ecNumber evidence="3">2.3.2.27</ecNumber>
    </recommendedName>
</protein>
<keyword evidence="8" id="KW-0833">Ubl conjugation pathway</keyword>
<dbReference type="InterPro" id="IPR058981">
    <property type="entry name" value="MGRN1/RNF157-like_N"/>
</dbReference>
<dbReference type="AlphaFoldDB" id="A0A218XKS7"/>
<dbReference type="GO" id="GO:0061630">
    <property type="term" value="F:ubiquitin protein ligase activity"/>
    <property type="evidence" value="ECO:0007669"/>
    <property type="project" value="UniProtKB-EC"/>
</dbReference>
<evidence type="ECO:0000256" key="2">
    <source>
        <dbReference type="ARBA" id="ARBA00004906"/>
    </source>
</evidence>
<feature type="compositionally biased region" description="Pro residues" evidence="13">
    <location>
        <begin position="30"/>
        <end position="73"/>
    </location>
</feature>
<keyword evidence="7 12" id="KW-0863">Zinc-finger</keyword>
<evidence type="ECO:0000256" key="6">
    <source>
        <dbReference type="ARBA" id="ARBA00022723"/>
    </source>
</evidence>
<evidence type="ECO:0000256" key="7">
    <source>
        <dbReference type="ARBA" id="ARBA00022771"/>
    </source>
</evidence>
<dbReference type="SMART" id="SM00184">
    <property type="entry name" value="RING"/>
    <property type="match status" value="1"/>
</dbReference>
<dbReference type="EC" id="2.3.2.27" evidence="3"/>
<organism evidence="15 16">
    <name type="scientific">Punica granatum</name>
    <name type="common">Pomegranate</name>
    <dbReference type="NCBI Taxonomy" id="22663"/>
    <lineage>
        <taxon>Eukaryota</taxon>
        <taxon>Viridiplantae</taxon>
        <taxon>Streptophyta</taxon>
        <taxon>Embryophyta</taxon>
        <taxon>Tracheophyta</taxon>
        <taxon>Spermatophyta</taxon>
        <taxon>Magnoliopsida</taxon>
        <taxon>eudicotyledons</taxon>
        <taxon>Gunneridae</taxon>
        <taxon>Pentapetalae</taxon>
        <taxon>rosids</taxon>
        <taxon>malvids</taxon>
        <taxon>Myrtales</taxon>
        <taxon>Lythraceae</taxon>
        <taxon>Punica</taxon>
    </lineage>
</organism>
<dbReference type="Pfam" id="PF13920">
    <property type="entry name" value="zf-C3HC4_3"/>
    <property type="match status" value="1"/>
</dbReference>
<evidence type="ECO:0000313" key="15">
    <source>
        <dbReference type="EMBL" id="OWM85380.1"/>
    </source>
</evidence>
<comment type="catalytic activity">
    <reaction evidence="1">
        <text>S-ubiquitinyl-[E2 ubiquitin-conjugating enzyme]-L-cysteine + [acceptor protein]-L-lysine = [E2 ubiquitin-conjugating enzyme]-L-cysteine + N(6)-ubiquitinyl-[acceptor protein]-L-lysine.</text>
        <dbReference type="EC" id="2.3.2.27"/>
    </reaction>
</comment>
<dbReference type="EMBL" id="MTKT01001276">
    <property type="protein sequence ID" value="OWM85380.1"/>
    <property type="molecule type" value="Genomic_DNA"/>
</dbReference>
<dbReference type="GO" id="GO:0008270">
    <property type="term" value="F:zinc ion binding"/>
    <property type="evidence" value="ECO:0007669"/>
    <property type="project" value="UniProtKB-KW"/>
</dbReference>
<comment type="caution">
    <text evidence="15">The sequence shown here is derived from an EMBL/GenBank/DDBJ whole genome shotgun (WGS) entry which is preliminary data.</text>
</comment>
<evidence type="ECO:0000256" key="11">
    <source>
        <dbReference type="ARBA" id="ARBA00025721"/>
    </source>
</evidence>
<evidence type="ECO:0000313" key="16">
    <source>
        <dbReference type="Proteomes" id="UP000197138"/>
    </source>
</evidence>
<dbReference type="PANTHER" id="PTHR22996">
    <property type="entry name" value="MAHOGUNIN"/>
    <property type="match status" value="1"/>
</dbReference>
<evidence type="ECO:0000259" key="14">
    <source>
        <dbReference type="PROSITE" id="PS50089"/>
    </source>
</evidence>
<comment type="pathway">
    <text evidence="2">Protein modification; protein ubiquitination.</text>
</comment>
<name>A0A218XKS7_PUNGR</name>
<dbReference type="InterPro" id="IPR045195">
    <property type="entry name" value="LOG2-like_mRING_C3HC5"/>
</dbReference>
<accession>A0A218XKS7</accession>
<sequence>MGFSFSKFRRAHESPPRPERPSSSPIPSVSLPPPPSQPALALPPPPHRQRPPPTSTQPAPPPPPPPPAYPYPAPGTYSAAPRTAPYYQYPPPPPTYAPYAPSPYSYPAPYGCQPPAPPHYSQFVGYYNNRWYPPAAAGPSAAVPPPYVDHKTAKKIKNEVNVHKDAIKLSIDEQSPDSHLVSFTFDALVDGSITVIYFAKEGPNCTFSPIYPEIHKPQRIPFQKGLGQKFQQPSGSGIDLGFFDIDELSKPSQNEEIFPLVIYAETSAPSLMDEQPNQPVSSVSSHAQITECVLVKGNEGNFQVRVIKQILWIEGDRYELREIFGISNVDEKGFEDSDPGKECVICMTEPKDTAVLPCRHMCLCGECAKELRLQSNKCPICRQPIEELLGIKVNNGTEQKTFSSVRYHGALCRCCFKFHRTVDESLTVFVLVCSILIMRSMMRIGNFTGLLACSRDFLYLPDSFLAF</sequence>
<evidence type="ECO:0000256" key="3">
    <source>
        <dbReference type="ARBA" id="ARBA00012483"/>
    </source>
</evidence>
<dbReference type="CDD" id="cd16789">
    <property type="entry name" value="mRING-HC-C3HC5_MGRN1-like"/>
    <property type="match status" value="1"/>
</dbReference>
<dbReference type="FunFam" id="3.30.40.10:FF:000115">
    <property type="entry name" value="probable E3 ubiquitin-protein ligase LOG2"/>
    <property type="match status" value="1"/>
</dbReference>
<dbReference type="PROSITE" id="PS50089">
    <property type="entry name" value="ZF_RING_2"/>
    <property type="match status" value="1"/>
</dbReference>
<feature type="domain" description="RING-type" evidence="14">
    <location>
        <begin position="343"/>
        <end position="382"/>
    </location>
</feature>
<keyword evidence="4" id="KW-0808">Transferase</keyword>
<dbReference type="InterPro" id="IPR045194">
    <property type="entry name" value="MGRN1/RNF157-like"/>
</dbReference>
<dbReference type="SUPFAM" id="SSF57850">
    <property type="entry name" value="RING/U-box"/>
    <property type="match status" value="1"/>
</dbReference>
<dbReference type="Pfam" id="PF26192">
    <property type="entry name" value="RNF157-like_N"/>
    <property type="match status" value="1"/>
</dbReference>
<proteinExistence type="inferred from homology"/>
<dbReference type="GO" id="GO:0016567">
    <property type="term" value="P:protein ubiquitination"/>
    <property type="evidence" value="ECO:0007669"/>
    <property type="project" value="TreeGrafter"/>
</dbReference>
<keyword evidence="9" id="KW-0862">Zinc</keyword>
<feature type="region of interest" description="Disordered" evidence="13">
    <location>
        <begin position="1"/>
        <end position="75"/>
    </location>
</feature>
<dbReference type="PANTHER" id="PTHR22996:SF4">
    <property type="entry name" value="E3 UBIQUITIN-PROTEIN LIGASE LUL4-RELATED"/>
    <property type="match status" value="1"/>
</dbReference>
<evidence type="ECO:0000256" key="9">
    <source>
        <dbReference type="ARBA" id="ARBA00022833"/>
    </source>
</evidence>
<dbReference type="Gene3D" id="3.30.40.10">
    <property type="entry name" value="Zinc/RING finger domain, C3HC4 (zinc finger)"/>
    <property type="match status" value="1"/>
</dbReference>
<evidence type="ECO:0000256" key="12">
    <source>
        <dbReference type="PROSITE-ProRule" id="PRU00175"/>
    </source>
</evidence>
<evidence type="ECO:0000256" key="5">
    <source>
        <dbReference type="ARBA" id="ARBA00022707"/>
    </source>
</evidence>
<keyword evidence="10" id="KW-0449">Lipoprotein</keyword>
<evidence type="ECO:0000256" key="8">
    <source>
        <dbReference type="ARBA" id="ARBA00022786"/>
    </source>
</evidence>
<gene>
    <name evidence="15" type="ORF">CDL15_Pgr019004</name>
</gene>
<comment type="similarity">
    <text evidence="11">Belongs to the RING-type zinc finger family. LOG2 subfamily.</text>
</comment>
<evidence type="ECO:0000256" key="10">
    <source>
        <dbReference type="ARBA" id="ARBA00023288"/>
    </source>
</evidence>